<keyword evidence="4" id="KW-1185">Reference proteome</keyword>
<protein>
    <submittedName>
        <fullName evidence="3">Phosphatidylinositol transfer protein (PITP)</fullName>
    </submittedName>
</protein>
<dbReference type="InterPro" id="IPR011074">
    <property type="entry name" value="CRAL/TRIO_N_dom"/>
</dbReference>
<dbReference type="SMART" id="SM00516">
    <property type="entry name" value="SEC14"/>
    <property type="match status" value="1"/>
</dbReference>
<dbReference type="SUPFAM" id="SSF46938">
    <property type="entry name" value="CRAL/TRIO N-terminal domain"/>
    <property type="match status" value="1"/>
</dbReference>
<evidence type="ECO:0000313" key="4">
    <source>
        <dbReference type="Proteomes" id="UP001320420"/>
    </source>
</evidence>
<dbReference type="GO" id="GO:0008526">
    <property type="term" value="F:phosphatidylinositol transfer activity"/>
    <property type="evidence" value="ECO:0007669"/>
    <property type="project" value="TreeGrafter"/>
</dbReference>
<dbReference type="Pfam" id="PF00650">
    <property type="entry name" value="CRAL_TRIO"/>
    <property type="match status" value="1"/>
</dbReference>
<dbReference type="Pfam" id="PF03765">
    <property type="entry name" value="CRAL_TRIO_N"/>
    <property type="match status" value="1"/>
</dbReference>
<dbReference type="Proteomes" id="UP001320420">
    <property type="component" value="Unassembled WGS sequence"/>
</dbReference>
<reference evidence="3 4" key="1">
    <citation type="submission" date="2024-02" db="EMBL/GenBank/DDBJ databases">
        <title>De novo assembly and annotation of 12 fungi associated with fruit tree decline syndrome in Ontario, Canada.</title>
        <authorList>
            <person name="Sulman M."/>
            <person name="Ellouze W."/>
            <person name="Ilyukhin E."/>
        </authorList>
    </citation>
    <scope>NUCLEOTIDE SEQUENCE [LARGE SCALE GENOMIC DNA]</scope>
    <source>
        <strain evidence="3 4">M11/M66-122</strain>
    </source>
</reference>
<dbReference type="Gene3D" id="3.40.525.10">
    <property type="entry name" value="CRAL-TRIO lipid binding domain"/>
    <property type="match status" value="1"/>
</dbReference>
<dbReference type="EMBL" id="JAKJXP020000046">
    <property type="protein sequence ID" value="KAK7751677.1"/>
    <property type="molecule type" value="Genomic_DNA"/>
</dbReference>
<dbReference type="SUPFAM" id="SSF52087">
    <property type="entry name" value="CRAL/TRIO domain"/>
    <property type="match status" value="1"/>
</dbReference>
<dbReference type="InterPro" id="IPR036865">
    <property type="entry name" value="CRAL-TRIO_dom_sf"/>
</dbReference>
<dbReference type="PANTHER" id="PTHR45824">
    <property type="entry name" value="GH16843P"/>
    <property type="match status" value="1"/>
</dbReference>
<organism evidence="3 4">
    <name type="scientific">Diatrype stigma</name>
    <dbReference type="NCBI Taxonomy" id="117547"/>
    <lineage>
        <taxon>Eukaryota</taxon>
        <taxon>Fungi</taxon>
        <taxon>Dikarya</taxon>
        <taxon>Ascomycota</taxon>
        <taxon>Pezizomycotina</taxon>
        <taxon>Sordariomycetes</taxon>
        <taxon>Xylariomycetidae</taxon>
        <taxon>Xylariales</taxon>
        <taxon>Diatrypaceae</taxon>
        <taxon>Diatrype</taxon>
    </lineage>
</organism>
<evidence type="ECO:0000313" key="3">
    <source>
        <dbReference type="EMBL" id="KAK7751677.1"/>
    </source>
</evidence>
<feature type="compositionally biased region" description="Low complexity" evidence="1">
    <location>
        <begin position="1"/>
        <end position="14"/>
    </location>
</feature>
<dbReference type="FunFam" id="3.40.525.10:FF:000013">
    <property type="entry name" value="Phosphatidylinositol transfer protein PDR16"/>
    <property type="match status" value="1"/>
</dbReference>
<accession>A0AAN9URI9</accession>
<dbReference type="GO" id="GO:0008289">
    <property type="term" value="F:lipid binding"/>
    <property type="evidence" value="ECO:0007669"/>
    <property type="project" value="UniProtKB-ARBA"/>
</dbReference>
<comment type="caution">
    <text evidence="3">The sequence shown here is derived from an EMBL/GenBank/DDBJ whole genome shotgun (WGS) entry which is preliminary data.</text>
</comment>
<dbReference type="AlphaFoldDB" id="A0AAN9URI9"/>
<evidence type="ECO:0000256" key="1">
    <source>
        <dbReference type="SAM" id="MobiDB-lite"/>
    </source>
</evidence>
<gene>
    <name evidence="3" type="primary">PDR16</name>
    <name evidence="3" type="ORF">SLS62_006338</name>
</gene>
<dbReference type="PROSITE" id="PS50191">
    <property type="entry name" value="CRAL_TRIO"/>
    <property type="match status" value="1"/>
</dbReference>
<dbReference type="PANTHER" id="PTHR45824:SF29">
    <property type="entry name" value="GH16843P"/>
    <property type="match status" value="1"/>
</dbReference>
<dbReference type="CDD" id="cd00170">
    <property type="entry name" value="SEC14"/>
    <property type="match status" value="1"/>
</dbReference>
<feature type="region of interest" description="Disordered" evidence="1">
    <location>
        <begin position="1"/>
        <end position="20"/>
    </location>
</feature>
<dbReference type="SMART" id="SM01100">
    <property type="entry name" value="CRAL_TRIO_N"/>
    <property type="match status" value="1"/>
</dbReference>
<dbReference type="InterPro" id="IPR001251">
    <property type="entry name" value="CRAL-TRIO_dom"/>
</dbReference>
<name>A0AAN9URI9_9PEZI</name>
<evidence type="ECO:0000259" key="2">
    <source>
        <dbReference type="PROSITE" id="PS50191"/>
    </source>
</evidence>
<feature type="domain" description="CRAL-TRIO" evidence="2">
    <location>
        <begin position="136"/>
        <end position="282"/>
    </location>
</feature>
<dbReference type="InterPro" id="IPR052578">
    <property type="entry name" value="PI_Transfer_CRAL-TRIO"/>
</dbReference>
<dbReference type="InterPro" id="IPR036273">
    <property type="entry name" value="CRAL/TRIO_N_dom_sf"/>
</dbReference>
<proteinExistence type="predicted"/>
<dbReference type="GO" id="GO:0071944">
    <property type="term" value="C:cell periphery"/>
    <property type="evidence" value="ECO:0007669"/>
    <property type="project" value="UniProtKB-ARBA"/>
</dbReference>
<sequence length="353" mass="39969">MATAETAVPTTAEPSVLEEKRASGPLVLPIESPTADSVVDEKPALTAEQQTKYDWLLEKVKGWTEVPSTKDKTGPLTDNDKFWLTRECLIRYLRATKWHEKESEKRLLATLTWRRDYGVDELTADFISPENETGKQVLLGYDKQMRPVHYLRPGQQNTDVSPRQVQHLVFMVERVIELMPARQDTLCLLVNMQKSKNRSNTAPGIGQAREVLNILQTHYPERLGRALVVNVPWVVQGFFKLIHPFIDPMTREKLKFNEDLSQYIPKEQLMKEYEGGELEFEYDHASYWPALQELCNKKRAEQKQRWEAGGKQIGETEDYLKGFAAQGVAAATIVAAATVAAAAETNATIEAAP</sequence>